<organism evidence="2">
    <name type="scientific">marine sediment metagenome</name>
    <dbReference type="NCBI Taxonomy" id="412755"/>
    <lineage>
        <taxon>unclassified sequences</taxon>
        <taxon>metagenomes</taxon>
        <taxon>ecological metagenomes</taxon>
    </lineage>
</organism>
<comment type="caution">
    <text evidence="2">The sequence shown here is derived from an EMBL/GenBank/DDBJ whole genome shotgun (WGS) entry which is preliminary data.</text>
</comment>
<name>A0A0F9FEM5_9ZZZZ</name>
<gene>
    <name evidence="2" type="ORF">LCGC14_2314000</name>
</gene>
<proteinExistence type="predicted"/>
<protein>
    <submittedName>
        <fullName evidence="2">Uncharacterized protein</fullName>
    </submittedName>
</protein>
<evidence type="ECO:0000313" key="2">
    <source>
        <dbReference type="EMBL" id="KKL49587.1"/>
    </source>
</evidence>
<dbReference type="EMBL" id="LAZR01032906">
    <property type="protein sequence ID" value="KKL49587.1"/>
    <property type="molecule type" value="Genomic_DNA"/>
</dbReference>
<evidence type="ECO:0000256" key="1">
    <source>
        <dbReference type="SAM" id="MobiDB-lite"/>
    </source>
</evidence>
<reference evidence="2" key="1">
    <citation type="journal article" date="2015" name="Nature">
        <title>Complex archaea that bridge the gap between prokaryotes and eukaryotes.</title>
        <authorList>
            <person name="Spang A."/>
            <person name="Saw J.H."/>
            <person name="Jorgensen S.L."/>
            <person name="Zaremba-Niedzwiedzka K."/>
            <person name="Martijn J."/>
            <person name="Lind A.E."/>
            <person name="van Eijk R."/>
            <person name="Schleper C."/>
            <person name="Guy L."/>
            <person name="Ettema T.J."/>
        </authorList>
    </citation>
    <scope>NUCLEOTIDE SEQUENCE</scope>
</reference>
<feature type="region of interest" description="Disordered" evidence="1">
    <location>
        <begin position="19"/>
        <end position="66"/>
    </location>
</feature>
<dbReference type="AlphaFoldDB" id="A0A0F9FEM5"/>
<feature type="compositionally biased region" description="Basic and acidic residues" evidence="1">
    <location>
        <begin position="19"/>
        <end position="33"/>
    </location>
</feature>
<sequence>MDGQTEQTSKVEVFRDLDISLGRKQEPVPKGDNRASLWSKGSSLLTGKYRANDERNTRNSKGVYND</sequence>
<accession>A0A0F9FEM5</accession>